<feature type="domain" description="Ig-like" evidence="3">
    <location>
        <begin position="372"/>
        <end position="472"/>
    </location>
</feature>
<feature type="compositionally biased region" description="Polar residues" evidence="2">
    <location>
        <begin position="736"/>
        <end position="753"/>
    </location>
</feature>
<dbReference type="PROSITE" id="PS50835">
    <property type="entry name" value="IG_LIKE"/>
    <property type="match status" value="1"/>
</dbReference>
<name>A0A7I4YBH0_HAECO</name>
<dbReference type="InterPro" id="IPR007110">
    <property type="entry name" value="Ig-like_dom"/>
</dbReference>
<evidence type="ECO:0000256" key="1">
    <source>
        <dbReference type="ARBA" id="ARBA00022729"/>
    </source>
</evidence>
<feature type="compositionally biased region" description="Basic and acidic residues" evidence="2">
    <location>
        <begin position="808"/>
        <end position="823"/>
    </location>
</feature>
<accession>A0A7I4YBH0</accession>
<dbReference type="InterPro" id="IPR050328">
    <property type="entry name" value="Dev_Immune_Receptor"/>
</dbReference>
<evidence type="ECO:0000313" key="5">
    <source>
        <dbReference type="WBParaSite" id="HCON_00068290-00002"/>
    </source>
</evidence>
<dbReference type="AlphaFoldDB" id="A0A7I4YBH0"/>
<dbReference type="Proteomes" id="UP000025227">
    <property type="component" value="Unplaced"/>
</dbReference>
<reference evidence="5" key="1">
    <citation type="submission" date="2020-12" db="UniProtKB">
        <authorList>
            <consortium name="WormBaseParasite"/>
        </authorList>
    </citation>
    <scope>IDENTIFICATION</scope>
    <source>
        <strain evidence="5">MHco3</strain>
    </source>
</reference>
<dbReference type="InterPro" id="IPR032675">
    <property type="entry name" value="LRR_dom_sf"/>
</dbReference>
<feature type="region of interest" description="Disordered" evidence="2">
    <location>
        <begin position="808"/>
        <end position="834"/>
    </location>
</feature>
<evidence type="ECO:0000256" key="2">
    <source>
        <dbReference type="SAM" id="MobiDB-lite"/>
    </source>
</evidence>
<organism evidence="4 5">
    <name type="scientific">Haemonchus contortus</name>
    <name type="common">Barber pole worm</name>
    <dbReference type="NCBI Taxonomy" id="6289"/>
    <lineage>
        <taxon>Eukaryota</taxon>
        <taxon>Metazoa</taxon>
        <taxon>Ecdysozoa</taxon>
        <taxon>Nematoda</taxon>
        <taxon>Chromadorea</taxon>
        <taxon>Rhabditida</taxon>
        <taxon>Rhabditina</taxon>
        <taxon>Rhabditomorpha</taxon>
        <taxon>Strongyloidea</taxon>
        <taxon>Trichostrongylidae</taxon>
        <taxon>Haemonchus</taxon>
    </lineage>
</organism>
<protein>
    <submittedName>
        <fullName evidence="5">Ig-like domain-containing protein</fullName>
    </submittedName>
</protein>
<evidence type="ECO:0000259" key="3">
    <source>
        <dbReference type="PROSITE" id="PS50835"/>
    </source>
</evidence>
<keyword evidence="1" id="KW-0732">Signal</keyword>
<dbReference type="InterPro" id="IPR003599">
    <property type="entry name" value="Ig_sub"/>
</dbReference>
<proteinExistence type="predicted"/>
<dbReference type="SUPFAM" id="SSF52058">
    <property type="entry name" value="L domain-like"/>
    <property type="match status" value="1"/>
</dbReference>
<dbReference type="OMA" id="GMDTYFK"/>
<dbReference type="Gene3D" id="3.80.10.10">
    <property type="entry name" value="Ribonuclease Inhibitor"/>
    <property type="match status" value="2"/>
</dbReference>
<feature type="region of interest" description="Disordered" evidence="2">
    <location>
        <begin position="731"/>
        <end position="753"/>
    </location>
</feature>
<dbReference type="WBParaSite" id="HCON_00068290-00002">
    <property type="protein sequence ID" value="HCON_00068290-00002"/>
    <property type="gene ID" value="HCON_00068290"/>
</dbReference>
<dbReference type="Gene3D" id="2.60.40.10">
    <property type="entry name" value="Immunoglobulins"/>
    <property type="match status" value="1"/>
</dbReference>
<keyword evidence="4" id="KW-1185">Reference proteome</keyword>
<dbReference type="InterPro" id="IPR036179">
    <property type="entry name" value="Ig-like_dom_sf"/>
</dbReference>
<sequence>MRCVFCIRAKELVILKLFSSPCRFLCFVVLFCASVESYEGARSGDLIPSIELSQDPCPVVPNCKCIGEDISKVECSGIGPVTIPLLAEHYSSLQSLYIREWMEKFLDLDIFSQLSFLEKLSFTESKIKAISLSATLSLSHLNLDNNKFAEWDQFCNVTRKMPMLKELSLNNNQLTHLTQCIEDMSVNTLYLRGNKIASVSRVFNEDIRYVDLSWNLLRSISGIHDHMISLNISHNPLTEAEFPRVLSALERLDLSGTKFSIAPPLHAPKLVELIMDYSTVKMMDFRKWVLPRLKRLSIAGSHKLKFVSGQLPDTTKDFLLTNSEITAFPQSFFKRTSLRSLDVSGSHFDCDPCVMQWAVPVASIMGNQTQCPPVPPLANCTLGISDRDPEIVRAEMGQSALLTCTSYGTPEPIIEWWLYRPETFLGAFDPRSSDQVNSTHDCCSVLGGGALLLHNVNRSMVERYVCVARQGSNFVHRIVHFRLDYSSWYSLDLFNSVFWGGIATAVFACSFSFLLNITWILTRKSILWWIQRAERLSRVRKMVEAMEKYRVRQMENLQAKYTRRMQMVRENYHAQVEQLRLSYSSQAEKFRDYRAAQMEHMSSHLENIRDNYNQQMQRVREYGSRRAEQLWESYERQVNRVKAFSLQHRLKMMRQYKVKQRYLNRLLESFQDPAVSPEALRQQEQEVRAALEMAVPPVSPETHSLPISRTSSFYSLPEYVIDDEGILRPSPIIGRHTSNSVRTGNNENRNSTGASIFNANESIESKPSVPEVNTLKIKPLGSENVVVHNNMVESMYEEVRYSLEEKRVNNGRNRERVEEERWTRGQPPARSRYIPLSNDRIPVQRTIEDYRRSDYRYDDQGPM</sequence>
<dbReference type="SUPFAM" id="SSF48726">
    <property type="entry name" value="Immunoglobulin"/>
    <property type="match status" value="1"/>
</dbReference>
<dbReference type="InterPro" id="IPR013783">
    <property type="entry name" value="Ig-like_fold"/>
</dbReference>
<dbReference type="OrthoDB" id="10061535at2759"/>
<dbReference type="PANTHER" id="PTHR24373:SF393">
    <property type="entry name" value="PROTEIN SLIT-LIKE PROTEIN"/>
    <property type="match status" value="1"/>
</dbReference>
<dbReference type="PANTHER" id="PTHR24373">
    <property type="entry name" value="SLIT RELATED LEUCINE-RICH REPEAT NEURONAL PROTEIN"/>
    <property type="match status" value="1"/>
</dbReference>
<dbReference type="SMART" id="SM00409">
    <property type="entry name" value="IG"/>
    <property type="match status" value="1"/>
</dbReference>
<evidence type="ECO:0000313" key="4">
    <source>
        <dbReference type="Proteomes" id="UP000025227"/>
    </source>
</evidence>